<dbReference type="HAMAP" id="MF_00244">
    <property type="entry name" value="NaMN_adenylyltr"/>
    <property type="match status" value="1"/>
</dbReference>
<dbReference type="CDD" id="cd02165">
    <property type="entry name" value="NMNAT"/>
    <property type="match status" value="1"/>
</dbReference>
<dbReference type="SUPFAM" id="SSF52374">
    <property type="entry name" value="Nucleotidylyl transferase"/>
    <property type="match status" value="1"/>
</dbReference>
<protein>
    <submittedName>
        <fullName evidence="9">Nicotinate-nucleotide adenylyltransferase</fullName>
        <ecNumber evidence="9">2.7.7.18</ecNumber>
    </submittedName>
</protein>
<keyword evidence="3 9" id="KW-0808">Transferase</keyword>
<evidence type="ECO:0000256" key="7">
    <source>
        <dbReference type="ARBA" id="ARBA00023027"/>
    </source>
</evidence>
<keyword evidence="4 9" id="KW-0548">Nucleotidyltransferase</keyword>
<dbReference type="InterPro" id="IPR004821">
    <property type="entry name" value="Cyt_trans-like"/>
</dbReference>
<keyword evidence="5" id="KW-0547">Nucleotide-binding</keyword>
<evidence type="ECO:0000256" key="5">
    <source>
        <dbReference type="ARBA" id="ARBA00022741"/>
    </source>
</evidence>
<comment type="pathway">
    <text evidence="1">Cofactor biosynthesis; NAD(+) biosynthesis.</text>
</comment>
<dbReference type="GO" id="GO:0004515">
    <property type="term" value="F:nicotinate-nucleotide adenylyltransferase activity"/>
    <property type="evidence" value="ECO:0007669"/>
    <property type="project" value="UniProtKB-EC"/>
</dbReference>
<dbReference type="PANTHER" id="PTHR39321:SF3">
    <property type="entry name" value="PHOSPHOPANTETHEINE ADENYLYLTRANSFERASE"/>
    <property type="match status" value="1"/>
</dbReference>
<reference evidence="9" key="1">
    <citation type="submission" date="2018-10" db="EMBL/GenBank/DDBJ databases">
        <authorList>
            <person name="Gruber-Vodicka H."/>
            <person name="Jaeckle O."/>
        </authorList>
    </citation>
    <scope>NUCLEOTIDE SEQUENCE</scope>
</reference>
<dbReference type="GO" id="GO:0009435">
    <property type="term" value="P:NAD+ biosynthetic process"/>
    <property type="evidence" value="ECO:0007669"/>
    <property type="project" value="UniProtKB-UniPathway"/>
</dbReference>
<dbReference type="Gene3D" id="3.40.50.620">
    <property type="entry name" value="HUPs"/>
    <property type="match status" value="1"/>
</dbReference>
<sequence>MSLHKYKCREVVGLLGGSFNPAHAGHVCISLMAIRALALDEVWWLVSPQNPLKSVTGMAPLHWRLAQAHRMTAHCRCISVLDLEARLGTRYSVDIVSRLRQREPYRCFVWLMGADNLAQVSFWWQWPRLFHLVPVAILARYPYSLRALASVAARRFARWRVFPGQAHTLVRRQPPVWVFLPTPSHPDSATQIRAVSGIWWEQIEKEADYSADVCDSLSVQSR</sequence>
<evidence type="ECO:0000256" key="1">
    <source>
        <dbReference type="ARBA" id="ARBA00004790"/>
    </source>
</evidence>
<accession>A0A484HA11</accession>
<keyword evidence="6" id="KW-0067">ATP-binding</keyword>
<keyword evidence="2" id="KW-0662">Pyridine nucleotide biosynthesis</keyword>
<feature type="domain" description="Cytidyltransferase-like" evidence="8">
    <location>
        <begin position="14"/>
        <end position="194"/>
    </location>
</feature>
<dbReference type="AlphaFoldDB" id="A0A484HA11"/>
<keyword evidence="7" id="KW-0520">NAD</keyword>
<evidence type="ECO:0000256" key="2">
    <source>
        <dbReference type="ARBA" id="ARBA00022642"/>
    </source>
</evidence>
<dbReference type="GO" id="GO:0005524">
    <property type="term" value="F:ATP binding"/>
    <property type="evidence" value="ECO:0007669"/>
    <property type="project" value="UniProtKB-KW"/>
</dbReference>
<name>A0A484HA11_9ZZZZ</name>
<proteinExistence type="inferred from homology"/>
<dbReference type="InterPro" id="IPR014729">
    <property type="entry name" value="Rossmann-like_a/b/a_fold"/>
</dbReference>
<dbReference type="EC" id="2.7.7.18" evidence="9"/>
<dbReference type="UniPathway" id="UPA00253"/>
<dbReference type="Pfam" id="PF01467">
    <property type="entry name" value="CTP_transf_like"/>
    <property type="match status" value="1"/>
</dbReference>
<gene>
    <name evidence="9" type="ORF">RIEGSTA812A_PEG_461</name>
</gene>
<evidence type="ECO:0000256" key="3">
    <source>
        <dbReference type="ARBA" id="ARBA00022679"/>
    </source>
</evidence>
<dbReference type="PANTHER" id="PTHR39321">
    <property type="entry name" value="NICOTINATE-NUCLEOTIDE ADENYLYLTRANSFERASE-RELATED"/>
    <property type="match status" value="1"/>
</dbReference>
<evidence type="ECO:0000313" key="9">
    <source>
        <dbReference type="EMBL" id="VBB68988.1"/>
    </source>
</evidence>
<evidence type="ECO:0000259" key="8">
    <source>
        <dbReference type="Pfam" id="PF01467"/>
    </source>
</evidence>
<organism evidence="9">
    <name type="scientific">invertebrate metagenome</name>
    <dbReference type="NCBI Taxonomy" id="1711999"/>
    <lineage>
        <taxon>unclassified sequences</taxon>
        <taxon>metagenomes</taxon>
        <taxon>organismal metagenomes</taxon>
    </lineage>
</organism>
<evidence type="ECO:0000256" key="4">
    <source>
        <dbReference type="ARBA" id="ARBA00022695"/>
    </source>
</evidence>
<dbReference type="EMBL" id="LR026963">
    <property type="protein sequence ID" value="VBB68988.1"/>
    <property type="molecule type" value="Genomic_DNA"/>
</dbReference>
<evidence type="ECO:0000256" key="6">
    <source>
        <dbReference type="ARBA" id="ARBA00022840"/>
    </source>
</evidence>
<dbReference type="InterPro" id="IPR005248">
    <property type="entry name" value="NadD/NMNAT"/>
</dbReference>
<dbReference type="NCBIfam" id="NF000843">
    <property type="entry name" value="PRK00071.2-2"/>
    <property type="match status" value="1"/>
</dbReference>